<proteinExistence type="inferred from homology"/>
<keyword evidence="8 17" id="KW-0812">Transmembrane</keyword>
<reference evidence="18" key="2">
    <citation type="journal article" date="2022" name="Syst. Entomol.">
        <title>Massive gene rearrangements of mitochondrial genomes and implications for the phylogeny of Trichoptera (Insecta).</title>
        <authorList>
            <person name="Ge X."/>
            <person name="Peng L."/>
            <person name="Vogler A.P."/>
            <person name="Morse J.C."/>
            <person name="Yang L."/>
            <person name="Sun C."/>
            <person name="Wang B."/>
        </authorList>
    </citation>
    <scope>NUCLEOTIDE SEQUENCE</scope>
</reference>
<dbReference type="GO" id="GO:0016651">
    <property type="term" value="F:oxidoreductase activity, acting on NAD(P)H"/>
    <property type="evidence" value="ECO:0007669"/>
    <property type="project" value="InterPro"/>
</dbReference>
<feature type="transmembrane region" description="Helical" evidence="17">
    <location>
        <begin position="30"/>
        <end position="51"/>
    </location>
</feature>
<keyword evidence="11 17" id="KW-1133">Transmembrane helix</keyword>
<evidence type="ECO:0000256" key="7">
    <source>
        <dbReference type="ARBA" id="ARBA00022660"/>
    </source>
</evidence>
<comment type="similarity">
    <text evidence="3 17">Belongs to the complex I subunit 4L family.</text>
</comment>
<evidence type="ECO:0000256" key="12">
    <source>
        <dbReference type="ARBA" id="ARBA00023027"/>
    </source>
</evidence>
<dbReference type="RefSeq" id="YP_010585909.1">
    <property type="nucleotide sequence ID" value="NC_069234.1"/>
</dbReference>
<dbReference type="PANTHER" id="PTHR11434:SF0">
    <property type="entry name" value="NADH-UBIQUINONE OXIDOREDUCTASE CHAIN 4L"/>
    <property type="match status" value="1"/>
</dbReference>
<gene>
    <name evidence="18" type="primary">ND4L</name>
</gene>
<dbReference type="EMBL" id="OL677991">
    <property type="protein sequence ID" value="UZZ43632.1"/>
    <property type="molecule type" value="Genomic_DNA"/>
</dbReference>
<sequence>MLTLKFWWISIFMFMAGFFIFSINRGHLLIILLSLEFMVLSLFLMLLMYLNSMDMEVYFLMLFLIFSVCEGVLGISILISMIRTHGNDYVHNYNIL</sequence>
<dbReference type="CTD" id="4539"/>
<evidence type="ECO:0000256" key="11">
    <source>
        <dbReference type="ARBA" id="ARBA00022989"/>
    </source>
</evidence>
<evidence type="ECO:0000256" key="3">
    <source>
        <dbReference type="ARBA" id="ARBA00010519"/>
    </source>
</evidence>
<feature type="transmembrane region" description="Helical" evidence="17">
    <location>
        <begin position="6"/>
        <end position="23"/>
    </location>
</feature>
<keyword evidence="9 17" id="KW-1278">Translocase</keyword>
<evidence type="ECO:0000256" key="1">
    <source>
        <dbReference type="ARBA" id="ARBA00003257"/>
    </source>
</evidence>
<dbReference type="GO" id="GO:0030964">
    <property type="term" value="C:NADH dehydrogenase complex"/>
    <property type="evidence" value="ECO:0007669"/>
    <property type="project" value="TreeGrafter"/>
</dbReference>
<accession>A0A9E8RSV2</accession>
<name>A0A9E8RSV2_9NEOP</name>
<evidence type="ECO:0000256" key="6">
    <source>
        <dbReference type="ARBA" id="ARBA00022448"/>
    </source>
</evidence>
<evidence type="ECO:0000256" key="15">
    <source>
        <dbReference type="ARBA" id="ARBA00023136"/>
    </source>
</evidence>
<evidence type="ECO:0000256" key="17">
    <source>
        <dbReference type="RuleBase" id="RU004419"/>
    </source>
</evidence>
<comment type="catalytic activity">
    <reaction evidence="16 17">
        <text>a ubiquinone + NADH + 5 H(+)(in) = a ubiquinol + NAD(+) + 4 H(+)(out)</text>
        <dbReference type="Rhea" id="RHEA:29091"/>
        <dbReference type="Rhea" id="RHEA-COMP:9565"/>
        <dbReference type="Rhea" id="RHEA-COMP:9566"/>
        <dbReference type="ChEBI" id="CHEBI:15378"/>
        <dbReference type="ChEBI" id="CHEBI:16389"/>
        <dbReference type="ChEBI" id="CHEBI:17976"/>
        <dbReference type="ChEBI" id="CHEBI:57540"/>
        <dbReference type="ChEBI" id="CHEBI:57945"/>
        <dbReference type="EC" id="7.1.1.2"/>
    </reaction>
</comment>
<comment type="function">
    <text evidence="17">Core subunit of the mitochondrial membrane respiratory chain NADH dehydrogenase (Complex I) which catalyzes electron transfer from NADH through the respiratory chain, using ubiquinone as an electron acceptor.</text>
</comment>
<keyword evidence="13 17" id="KW-0830">Ubiquinone</keyword>
<dbReference type="EC" id="7.1.1.2" evidence="4 17"/>
<dbReference type="Pfam" id="PF00420">
    <property type="entry name" value="Oxidored_q2"/>
    <property type="match status" value="1"/>
</dbReference>
<keyword evidence="6 17" id="KW-0813">Transport</keyword>
<keyword evidence="7 17" id="KW-0679">Respiratory chain</keyword>
<dbReference type="GO" id="GO:0042773">
    <property type="term" value="P:ATP synthesis coupled electron transport"/>
    <property type="evidence" value="ECO:0007669"/>
    <property type="project" value="UniProtKB-UniRule"/>
</dbReference>
<evidence type="ECO:0000256" key="10">
    <source>
        <dbReference type="ARBA" id="ARBA00022982"/>
    </source>
</evidence>
<organism evidence="18">
    <name type="scientific">Glossosoma caudatum</name>
    <dbReference type="NCBI Taxonomy" id="2904899"/>
    <lineage>
        <taxon>Eukaryota</taxon>
        <taxon>Metazoa</taxon>
        <taxon>Ecdysozoa</taxon>
        <taxon>Arthropoda</taxon>
        <taxon>Hexapoda</taxon>
        <taxon>Insecta</taxon>
        <taxon>Pterygota</taxon>
        <taxon>Neoptera</taxon>
        <taxon>Endopterygota</taxon>
        <taxon>Trichoptera</taxon>
        <taxon>Integripalpia</taxon>
        <taxon>Glossosomatoidea</taxon>
        <taxon>Glossosomatidae</taxon>
        <taxon>Glossosomatinae</taxon>
        <taxon>Glossosomatini</taxon>
        <taxon>Glossosoma</taxon>
    </lineage>
</organism>
<dbReference type="InterPro" id="IPR039428">
    <property type="entry name" value="NUOK/Mnh_C1-like"/>
</dbReference>
<evidence type="ECO:0000313" key="18">
    <source>
        <dbReference type="EMBL" id="UZZ43632.1"/>
    </source>
</evidence>
<evidence type="ECO:0000256" key="2">
    <source>
        <dbReference type="ARBA" id="ARBA00004225"/>
    </source>
</evidence>
<evidence type="ECO:0000256" key="9">
    <source>
        <dbReference type="ARBA" id="ARBA00022967"/>
    </source>
</evidence>
<feature type="transmembrane region" description="Helical" evidence="17">
    <location>
        <begin position="57"/>
        <end position="79"/>
    </location>
</feature>
<dbReference type="GO" id="GO:0005743">
    <property type="term" value="C:mitochondrial inner membrane"/>
    <property type="evidence" value="ECO:0007669"/>
    <property type="project" value="UniProtKB-SubCell"/>
</dbReference>
<geneLocation type="mitochondrion" evidence="18"/>
<keyword evidence="12 17" id="KW-0520">NAD</keyword>
<dbReference type="GO" id="GO:0008137">
    <property type="term" value="F:NADH dehydrogenase (ubiquinone) activity"/>
    <property type="evidence" value="ECO:0007669"/>
    <property type="project" value="UniProtKB-EC"/>
</dbReference>
<evidence type="ECO:0000256" key="14">
    <source>
        <dbReference type="ARBA" id="ARBA00023128"/>
    </source>
</evidence>
<evidence type="ECO:0000256" key="8">
    <source>
        <dbReference type="ARBA" id="ARBA00022692"/>
    </source>
</evidence>
<reference evidence="18" key="1">
    <citation type="submission" date="2021-11" db="EMBL/GenBank/DDBJ databases">
        <authorList>
            <person name="Ge X.-Y."/>
            <person name="Peng L."/>
            <person name="Sun C.-H."/>
            <person name="Wang B.-X."/>
        </authorList>
    </citation>
    <scope>NUCLEOTIDE SEQUENCE</scope>
</reference>
<keyword evidence="10 17" id="KW-0249">Electron transport</keyword>
<keyword evidence="17" id="KW-0999">Mitochondrion inner membrane</keyword>
<evidence type="ECO:0000256" key="13">
    <source>
        <dbReference type="ARBA" id="ARBA00023075"/>
    </source>
</evidence>
<protein>
    <recommendedName>
        <fullName evidence="5 17">NADH-ubiquinone oxidoreductase chain 4L</fullName>
        <ecNumber evidence="4 17">7.1.1.2</ecNumber>
    </recommendedName>
</protein>
<evidence type="ECO:0000256" key="16">
    <source>
        <dbReference type="ARBA" id="ARBA00049551"/>
    </source>
</evidence>
<keyword evidence="14 17" id="KW-0496">Mitochondrion</keyword>
<dbReference type="Gene3D" id="1.10.287.3510">
    <property type="match status" value="1"/>
</dbReference>
<dbReference type="AlphaFoldDB" id="A0A9E8RSV2"/>
<keyword evidence="15 17" id="KW-0472">Membrane</keyword>
<dbReference type="InterPro" id="IPR001133">
    <property type="entry name" value="NADH_UbQ_OxRdtase_chain4L/K"/>
</dbReference>
<dbReference type="PANTHER" id="PTHR11434">
    <property type="entry name" value="NADH-UBIQUINONE OXIDOREDUCTASE SUBUNIT ND4L"/>
    <property type="match status" value="1"/>
</dbReference>
<dbReference type="GeneID" id="77424660"/>
<evidence type="ECO:0000256" key="5">
    <source>
        <dbReference type="ARBA" id="ARBA00016612"/>
    </source>
</evidence>
<evidence type="ECO:0000256" key="4">
    <source>
        <dbReference type="ARBA" id="ARBA00012944"/>
    </source>
</evidence>
<comment type="subcellular location">
    <subcellularLocation>
        <location evidence="17">Mitochondrion inner membrane</location>
        <topology evidence="17">Multi-pass membrane protein</topology>
    </subcellularLocation>
    <subcellularLocation>
        <location evidence="2">Mitochondrion membrane</location>
        <topology evidence="2">Multi-pass membrane protein</topology>
    </subcellularLocation>
</comment>
<comment type="function">
    <text evidence="1">Core subunit of the mitochondrial membrane respiratory chain NADH dehydrogenase (Complex I) that is believed to belong to the minimal assembly required for catalysis. Complex I functions in the transfer of electrons from NADH to the respiratory chain. The immediate electron acceptor for the enzyme is believed to be ubiquinone.</text>
</comment>